<dbReference type="Gene3D" id="3.30.565.10">
    <property type="entry name" value="Histidine kinase-like ATPase, C-terminal domain"/>
    <property type="match status" value="1"/>
</dbReference>
<organism evidence="12 13">
    <name type="scientific">Streptomyces viridiviolaceus</name>
    <dbReference type="NCBI Taxonomy" id="68282"/>
    <lineage>
        <taxon>Bacteria</taxon>
        <taxon>Bacillati</taxon>
        <taxon>Actinomycetota</taxon>
        <taxon>Actinomycetes</taxon>
        <taxon>Kitasatosporales</taxon>
        <taxon>Streptomycetaceae</taxon>
        <taxon>Streptomyces</taxon>
    </lineage>
</organism>
<feature type="transmembrane region" description="Helical" evidence="9">
    <location>
        <begin position="137"/>
        <end position="165"/>
    </location>
</feature>
<keyword evidence="9" id="KW-1133">Transmembrane helix</keyword>
<evidence type="ECO:0000259" key="11">
    <source>
        <dbReference type="Pfam" id="PF13796"/>
    </source>
</evidence>
<accession>A0ABW2DY94</accession>
<gene>
    <name evidence="12" type="ORF">ACFQMH_13605</name>
</gene>
<keyword evidence="7" id="KW-0067">ATP-binding</keyword>
<dbReference type="PANTHER" id="PTHR24421:SF10">
    <property type="entry name" value="NITRATE_NITRITE SENSOR PROTEIN NARQ"/>
    <property type="match status" value="1"/>
</dbReference>
<dbReference type="InterPro" id="IPR011712">
    <property type="entry name" value="Sig_transdc_His_kin_sub3_dim/P"/>
</dbReference>
<keyword evidence="9" id="KW-0472">Membrane</keyword>
<feature type="transmembrane region" description="Helical" evidence="9">
    <location>
        <begin position="69"/>
        <end position="88"/>
    </location>
</feature>
<dbReference type="RefSeq" id="WP_189876048.1">
    <property type="nucleotide sequence ID" value="NZ_BMWA01000019.1"/>
</dbReference>
<evidence type="ECO:0000256" key="2">
    <source>
        <dbReference type="ARBA" id="ARBA00012438"/>
    </source>
</evidence>
<dbReference type="Pfam" id="PF07730">
    <property type="entry name" value="HisKA_3"/>
    <property type="match status" value="1"/>
</dbReference>
<reference evidence="13" key="1">
    <citation type="journal article" date="2019" name="Int. J. Syst. Evol. Microbiol.">
        <title>The Global Catalogue of Microorganisms (GCM) 10K type strain sequencing project: providing services to taxonomists for standard genome sequencing and annotation.</title>
        <authorList>
            <consortium name="The Broad Institute Genomics Platform"/>
            <consortium name="The Broad Institute Genome Sequencing Center for Infectious Disease"/>
            <person name="Wu L."/>
            <person name="Ma J."/>
        </authorList>
    </citation>
    <scope>NUCLEOTIDE SEQUENCE [LARGE SCALE GENOMIC DNA]</scope>
    <source>
        <strain evidence="13">JCM 4855</strain>
    </source>
</reference>
<keyword evidence="8" id="KW-0902">Two-component regulatory system</keyword>
<dbReference type="Pfam" id="PF13796">
    <property type="entry name" value="Sensor"/>
    <property type="match status" value="1"/>
</dbReference>
<evidence type="ECO:0000256" key="5">
    <source>
        <dbReference type="ARBA" id="ARBA00022741"/>
    </source>
</evidence>
<evidence type="ECO:0000256" key="7">
    <source>
        <dbReference type="ARBA" id="ARBA00022840"/>
    </source>
</evidence>
<dbReference type="EC" id="2.7.13.3" evidence="2"/>
<keyword evidence="3" id="KW-0597">Phosphoprotein</keyword>
<evidence type="ECO:0000256" key="9">
    <source>
        <dbReference type="SAM" id="Phobius"/>
    </source>
</evidence>
<dbReference type="InterPro" id="IPR036890">
    <property type="entry name" value="HATPase_C_sf"/>
</dbReference>
<keyword evidence="5" id="KW-0547">Nucleotide-binding</keyword>
<feature type="domain" description="Signal transduction histidine kinase subgroup 3 dimerisation and phosphoacceptor" evidence="10">
    <location>
        <begin position="262"/>
        <end position="327"/>
    </location>
</feature>
<dbReference type="GO" id="GO:0016301">
    <property type="term" value="F:kinase activity"/>
    <property type="evidence" value="ECO:0007669"/>
    <property type="project" value="UniProtKB-KW"/>
</dbReference>
<keyword evidence="13" id="KW-1185">Reference proteome</keyword>
<evidence type="ECO:0000256" key="4">
    <source>
        <dbReference type="ARBA" id="ARBA00022679"/>
    </source>
</evidence>
<dbReference type="InterPro" id="IPR025828">
    <property type="entry name" value="Put_sensor_dom"/>
</dbReference>
<evidence type="ECO:0000256" key="1">
    <source>
        <dbReference type="ARBA" id="ARBA00000085"/>
    </source>
</evidence>
<evidence type="ECO:0000256" key="8">
    <source>
        <dbReference type="ARBA" id="ARBA00023012"/>
    </source>
</evidence>
<dbReference type="InterPro" id="IPR050482">
    <property type="entry name" value="Sensor_HK_TwoCompSys"/>
</dbReference>
<comment type="catalytic activity">
    <reaction evidence="1">
        <text>ATP + protein L-histidine = ADP + protein N-phospho-L-histidine.</text>
        <dbReference type="EC" id="2.7.13.3"/>
    </reaction>
</comment>
<dbReference type="PANTHER" id="PTHR24421">
    <property type="entry name" value="NITRATE/NITRITE SENSOR PROTEIN NARX-RELATED"/>
    <property type="match status" value="1"/>
</dbReference>
<sequence>MATEYGQGYGLDAESGFPGDAGAREHRLPAGLRAPFEARSWREFGYVLLSLPISIVLFTYAVTMMSLGAGLLVTFLGVPVLAAALAGCRGLGALERVRARALLGLQVTDPEPLRMKKQGVMAWIGAVLKSGTSWRSLLYAVLQFPWSVFSFVVAVTVWTTGWAMLTYPLWFWVFPAYAGQDGLQLYGDETHRIYLDNPFEVTVTALVGLLFTLATPWIVRALTMVDRVLVHGLLGPSPLATRVVELEEDRGVVVDTAAADLRRIERDLHDGAQARLVNLAMDLGLAKEKLREDPQSAARMVDEAHGEVKTALQELRDLARGIHPAVLTDRGLDAALSAVASRCTVPVRVEVDLAERPAPAIEGIAYFTVSELLQNVSKHSRATSATVEVWRAENRLMLQVVDNGVGGADVTAGSGLAGLADRLDAVDGILVVDSPAGGPTRVTAELPWREDRVAR</sequence>
<keyword evidence="9" id="KW-0812">Transmembrane</keyword>
<dbReference type="Proteomes" id="UP001596409">
    <property type="component" value="Unassembled WGS sequence"/>
</dbReference>
<evidence type="ECO:0000259" key="10">
    <source>
        <dbReference type="Pfam" id="PF07730"/>
    </source>
</evidence>
<feature type="domain" description="Putative sensor" evidence="11">
    <location>
        <begin position="46"/>
        <end position="234"/>
    </location>
</feature>
<feature type="transmembrane region" description="Helical" evidence="9">
    <location>
        <begin position="201"/>
        <end position="219"/>
    </location>
</feature>
<proteinExistence type="predicted"/>
<name>A0ABW2DY94_9ACTN</name>
<dbReference type="EMBL" id="JBHSYM010000026">
    <property type="protein sequence ID" value="MFC7012729.1"/>
    <property type="molecule type" value="Genomic_DNA"/>
</dbReference>
<dbReference type="CDD" id="cd16917">
    <property type="entry name" value="HATPase_UhpB-NarQ-NarX-like"/>
    <property type="match status" value="1"/>
</dbReference>
<feature type="transmembrane region" description="Helical" evidence="9">
    <location>
        <begin position="44"/>
        <end position="63"/>
    </location>
</feature>
<comment type="caution">
    <text evidence="12">The sequence shown here is derived from an EMBL/GenBank/DDBJ whole genome shotgun (WGS) entry which is preliminary data.</text>
</comment>
<dbReference type="Gene3D" id="1.20.5.1930">
    <property type="match status" value="1"/>
</dbReference>
<dbReference type="SUPFAM" id="SSF55874">
    <property type="entry name" value="ATPase domain of HSP90 chaperone/DNA topoisomerase II/histidine kinase"/>
    <property type="match status" value="1"/>
</dbReference>
<evidence type="ECO:0000256" key="3">
    <source>
        <dbReference type="ARBA" id="ARBA00022553"/>
    </source>
</evidence>
<evidence type="ECO:0000256" key="6">
    <source>
        <dbReference type="ARBA" id="ARBA00022777"/>
    </source>
</evidence>
<protein>
    <recommendedName>
        <fullName evidence="2">histidine kinase</fullName>
        <ecNumber evidence="2">2.7.13.3</ecNumber>
    </recommendedName>
</protein>
<evidence type="ECO:0000313" key="12">
    <source>
        <dbReference type="EMBL" id="MFC7012729.1"/>
    </source>
</evidence>
<evidence type="ECO:0000313" key="13">
    <source>
        <dbReference type="Proteomes" id="UP001596409"/>
    </source>
</evidence>
<keyword evidence="4" id="KW-0808">Transferase</keyword>
<keyword evidence="6 12" id="KW-0418">Kinase</keyword>